<organism evidence="3 4">
    <name type="scientific">Haloplanus rallus</name>
    <dbReference type="NCBI Taxonomy" id="1816183"/>
    <lineage>
        <taxon>Archaea</taxon>
        <taxon>Methanobacteriati</taxon>
        <taxon>Methanobacteriota</taxon>
        <taxon>Stenosarchaea group</taxon>
        <taxon>Halobacteria</taxon>
        <taxon>Halobacteriales</taxon>
        <taxon>Haloferacaceae</taxon>
        <taxon>Haloplanus</taxon>
    </lineage>
</organism>
<reference evidence="3 4" key="1">
    <citation type="submission" date="2018-12" db="EMBL/GenBank/DDBJ databases">
        <title>Complete genome sequence of Haloplanus rallus MBLA0036.</title>
        <authorList>
            <person name="Nam Y.-d."/>
            <person name="Kang J."/>
            <person name="Chung W.-H."/>
            <person name="Park Y.S."/>
        </authorList>
    </citation>
    <scope>NUCLEOTIDE SEQUENCE [LARGE SCALE GENOMIC DNA]</scope>
    <source>
        <strain evidence="3 4">MBLA0036</strain>
    </source>
</reference>
<evidence type="ECO:0000256" key="1">
    <source>
        <dbReference type="SAM" id="Phobius"/>
    </source>
</evidence>
<dbReference type="AlphaFoldDB" id="A0A6B9FCL2"/>
<dbReference type="Pfam" id="PF18902">
    <property type="entry name" value="DUF5658"/>
    <property type="match status" value="1"/>
</dbReference>
<feature type="transmembrane region" description="Helical" evidence="1">
    <location>
        <begin position="59"/>
        <end position="81"/>
    </location>
</feature>
<protein>
    <recommendedName>
        <fullName evidence="2">DUF5658 domain-containing protein</fullName>
    </recommendedName>
</protein>
<feature type="transmembrane region" description="Helical" evidence="1">
    <location>
        <begin position="101"/>
        <end position="123"/>
    </location>
</feature>
<dbReference type="InterPro" id="IPR043717">
    <property type="entry name" value="DUF5658"/>
</dbReference>
<evidence type="ECO:0000259" key="2">
    <source>
        <dbReference type="Pfam" id="PF18902"/>
    </source>
</evidence>
<keyword evidence="4" id="KW-1185">Reference proteome</keyword>
<proteinExistence type="predicted"/>
<dbReference type="EMBL" id="CP034345">
    <property type="protein sequence ID" value="QGX96251.1"/>
    <property type="molecule type" value="Genomic_DNA"/>
</dbReference>
<dbReference type="GeneID" id="43371169"/>
<name>A0A6B9FCL2_9EURY</name>
<feature type="domain" description="DUF5658" evidence="2">
    <location>
        <begin position="21"/>
        <end position="122"/>
    </location>
</feature>
<dbReference type="Proteomes" id="UP000428325">
    <property type="component" value="Chromosome"/>
</dbReference>
<accession>A0A6B9FCL2</accession>
<feature type="transmembrane region" description="Helical" evidence="1">
    <location>
        <begin position="15"/>
        <end position="38"/>
    </location>
</feature>
<dbReference type="KEGG" id="hra:EI982_16435"/>
<keyword evidence="1" id="KW-0812">Transmembrane</keyword>
<sequence length="128" mass="14118">MTRSRRVTESRIEEYWDWIAVALFLLLAVDLLTTLAAARVVGRGAEGNPLMRWLLGRPTLVVVGAHLVVVVLVTGFFRLLVGRLRRTPSPADRYFALLIEVWLGVLVAVGLAVFANNLAVIVLGRSLL</sequence>
<keyword evidence="1" id="KW-1133">Transmembrane helix</keyword>
<gene>
    <name evidence="3" type="ORF">EI982_16435</name>
</gene>
<keyword evidence="1" id="KW-0472">Membrane</keyword>
<evidence type="ECO:0000313" key="3">
    <source>
        <dbReference type="EMBL" id="QGX96251.1"/>
    </source>
</evidence>
<evidence type="ECO:0000313" key="4">
    <source>
        <dbReference type="Proteomes" id="UP000428325"/>
    </source>
</evidence>
<dbReference type="RefSeq" id="WP_157690715.1">
    <property type="nucleotide sequence ID" value="NZ_CP034345.1"/>
</dbReference>